<accession>A0A377M6E0</accession>
<evidence type="ECO:0000313" key="2">
    <source>
        <dbReference type="Proteomes" id="UP000255106"/>
    </source>
</evidence>
<evidence type="ECO:0000313" key="1">
    <source>
        <dbReference type="EMBL" id="STQ13922.1"/>
    </source>
</evidence>
<reference evidence="1 2" key="1">
    <citation type="submission" date="2018-06" db="EMBL/GenBank/DDBJ databases">
        <authorList>
            <consortium name="Pathogen Informatics"/>
            <person name="Doyle S."/>
        </authorList>
    </citation>
    <scope>NUCLEOTIDE SEQUENCE [LARGE SCALE GENOMIC DNA]</scope>
    <source>
        <strain evidence="1 2">NCTC10005</strain>
    </source>
</reference>
<organism evidence="1 2">
    <name type="scientific">Enterobacter cloacae</name>
    <dbReference type="NCBI Taxonomy" id="550"/>
    <lineage>
        <taxon>Bacteria</taxon>
        <taxon>Pseudomonadati</taxon>
        <taxon>Pseudomonadota</taxon>
        <taxon>Gammaproteobacteria</taxon>
        <taxon>Enterobacterales</taxon>
        <taxon>Enterobacteriaceae</taxon>
        <taxon>Enterobacter</taxon>
        <taxon>Enterobacter cloacae complex</taxon>
    </lineage>
</organism>
<dbReference type="EMBL" id="UGJB01000004">
    <property type="protein sequence ID" value="STQ13922.1"/>
    <property type="molecule type" value="Genomic_DNA"/>
</dbReference>
<sequence>MKNSILADALLNAAKNSEPESAITKLVTSSVGEQQKQTKRKLHAQEMSLTELIRIKNEYSEKINDPVTSNEKKKEVSEIIKSINYEIRNRTKDTPAQTLKEPCSIFKQERRVARENYRKSIQVRSFKKTIPPNQFTISHENRSFLPLNEKTLERERLRKELIAKEAQAELERMALISRVTHTKIIQEERTDTRKRSPAKVITKLDTNSTTKIEVPEFYFNSELYSQLIRIIPVTQAYKIAKSRELSSKYYDSKVESGKYTYFNTLAYLISLRGKTEADAREIAKEQGRSERVLYDFITVGYKISLGKKDSGCGKKEK</sequence>
<proteinExistence type="predicted"/>
<dbReference type="Proteomes" id="UP000255106">
    <property type="component" value="Unassembled WGS sequence"/>
</dbReference>
<gene>
    <name evidence="1" type="ORF">NCTC10005_06756</name>
</gene>
<protein>
    <submittedName>
        <fullName evidence="1">Uncharacterized protein</fullName>
    </submittedName>
</protein>
<name>A0A377M6E0_ENTCL</name>
<dbReference type="AlphaFoldDB" id="A0A377M6E0"/>